<sequence length="141" mass="14364">MAILHAAAGTALAKAAVYDPTGLATVKIIVIAVLAGAAALWSALDGWRTGGQSPRPRSRRALHPDDLGRTWLIAAVIAGPLSGILFVIGRAVLVDQSGAGELRDALIGGAAFTALLVLVPALLGMVAGKRITPRKTASARE</sequence>
<protein>
    <submittedName>
        <fullName evidence="2">B-4DMT family transporter</fullName>
    </submittedName>
</protein>
<keyword evidence="1" id="KW-1133">Transmembrane helix</keyword>
<feature type="transmembrane region" description="Helical" evidence="1">
    <location>
        <begin position="68"/>
        <end position="93"/>
    </location>
</feature>
<organism evidence="2 3">
    <name type="scientific">Amycolatopsis pigmentata</name>
    <dbReference type="NCBI Taxonomy" id="450801"/>
    <lineage>
        <taxon>Bacteria</taxon>
        <taxon>Bacillati</taxon>
        <taxon>Actinomycetota</taxon>
        <taxon>Actinomycetes</taxon>
        <taxon>Pseudonocardiales</taxon>
        <taxon>Pseudonocardiaceae</taxon>
        <taxon>Amycolatopsis</taxon>
    </lineage>
</organism>
<accession>A0ABW5FMV7</accession>
<feature type="transmembrane region" description="Helical" evidence="1">
    <location>
        <begin position="25"/>
        <end position="47"/>
    </location>
</feature>
<evidence type="ECO:0000313" key="3">
    <source>
        <dbReference type="Proteomes" id="UP001597417"/>
    </source>
</evidence>
<feature type="transmembrane region" description="Helical" evidence="1">
    <location>
        <begin position="105"/>
        <end position="126"/>
    </location>
</feature>
<keyword evidence="1" id="KW-0472">Membrane</keyword>
<proteinExistence type="predicted"/>
<name>A0ABW5FMV7_9PSEU</name>
<dbReference type="RefSeq" id="WP_378262704.1">
    <property type="nucleotide sequence ID" value="NZ_JBHUKR010000004.1"/>
</dbReference>
<reference evidence="3" key="1">
    <citation type="journal article" date="2019" name="Int. J. Syst. Evol. Microbiol.">
        <title>The Global Catalogue of Microorganisms (GCM) 10K type strain sequencing project: providing services to taxonomists for standard genome sequencing and annotation.</title>
        <authorList>
            <consortium name="The Broad Institute Genomics Platform"/>
            <consortium name="The Broad Institute Genome Sequencing Center for Infectious Disease"/>
            <person name="Wu L."/>
            <person name="Ma J."/>
        </authorList>
    </citation>
    <scope>NUCLEOTIDE SEQUENCE [LARGE SCALE GENOMIC DNA]</scope>
    <source>
        <strain evidence="3">CGMCC 4.7645</strain>
    </source>
</reference>
<evidence type="ECO:0000313" key="2">
    <source>
        <dbReference type="EMBL" id="MFD2416206.1"/>
    </source>
</evidence>
<keyword evidence="3" id="KW-1185">Reference proteome</keyword>
<comment type="caution">
    <text evidence="2">The sequence shown here is derived from an EMBL/GenBank/DDBJ whole genome shotgun (WGS) entry which is preliminary data.</text>
</comment>
<dbReference type="EMBL" id="JBHUKR010000004">
    <property type="protein sequence ID" value="MFD2416206.1"/>
    <property type="molecule type" value="Genomic_DNA"/>
</dbReference>
<gene>
    <name evidence="2" type="ORF">ACFSXZ_07685</name>
</gene>
<dbReference type="InterPro" id="IPR047958">
    <property type="entry name" value="B-4DMT-like"/>
</dbReference>
<dbReference type="Proteomes" id="UP001597417">
    <property type="component" value="Unassembled WGS sequence"/>
</dbReference>
<keyword evidence="1" id="KW-0812">Transmembrane</keyword>
<evidence type="ECO:0000256" key="1">
    <source>
        <dbReference type="SAM" id="Phobius"/>
    </source>
</evidence>
<dbReference type="NCBIfam" id="NF037996">
    <property type="entry name" value="B-4DMT"/>
    <property type="match status" value="1"/>
</dbReference>